<feature type="transmembrane region" description="Helical" evidence="1">
    <location>
        <begin position="193"/>
        <end position="214"/>
    </location>
</feature>
<dbReference type="GO" id="GO:0008381">
    <property type="term" value="F:mechanosensitive monoatomic ion channel activity"/>
    <property type="evidence" value="ECO:0007669"/>
    <property type="project" value="InterPro"/>
</dbReference>
<dbReference type="EMBL" id="MGGF01000004">
    <property type="protein sequence ID" value="OGM22357.1"/>
    <property type="molecule type" value="Genomic_DNA"/>
</dbReference>
<dbReference type="Pfam" id="PF05552">
    <property type="entry name" value="MS_channel_1st_1"/>
    <property type="match status" value="2"/>
</dbReference>
<protein>
    <recommendedName>
        <fullName evidence="4">Small-conductance mechanosensitive ion channel</fullName>
    </recommendedName>
</protein>
<dbReference type="AlphaFoldDB" id="A0A1F7Y4U1"/>
<reference evidence="2 3" key="1">
    <citation type="journal article" date="2016" name="Nat. Commun.">
        <title>Thousands of microbial genomes shed light on interconnected biogeochemical processes in an aquifer system.</title>
        <authorList>
            <person name="Anantharaman K."/>
            <person name="Brown C.T."/>
            <person name="Hug L.A."/>
            <person name="Sharon I."/>
            <person name="Castelle C.J."/>
            <person name="Probst A.J."/>
            <person name="Thomas B.C."/>
            <person name="Singh A."/>
            <person name="Wilkins M.J."/>
            <person name="Karaoz U."/>
            <person name="Brodie E.L."/>
            <person name="Williams K.H."/>
            <person name="Hubbard S.S."/>
            <person name="Banfield J.F."/>
        </authorList>
    </citation>
    <scope>NUCLEOTIDE SEQUENCE [LARGE SCALE GENOMIC DNA]</scope>
</reference>
<evidence type="ECO:0000313" key="3">
    <source>
        <dbReference type="Proteomes" id="UP000178750"/>
    </source>
</evidence>
<sequence length="227" mass="24789">MREVVSWQTSLVSSWGQVWASFLVLIPTILGAVLIFAIGLVLAYWVKRLIEEGLKALRVEKLTDSLGINQFLKKAEIKINPSEVLAVFAQWLIILVFFLAAVDILGLSAVTSVLTKVLSYIPNILAAALIFGAGYFVAGLVESLVRGALVSVDHEAAKPVAKLARWVLLLITFFAAVDQLQIAQGLISTFFQGLTYTIVLVVGLSVGLGAKDVVAKILNDWYERFKK</sequence>
<feature type="transmembrane region" description="Helical" evidence="1">
    <location>
        <begin position="84"/>
        <end position="108"/>
    </location>
</feature>
<keyword evidence="1" id="KW-1133">Transmembrane helix</keyword>
<comment type="caution">
    <text evidence="2">The sequence shown here is derived from an EMBL/GenBank/DDBJ whole genome shotgun (WGS) entry which is preliminary data.</text>
</comment>
<dbReference type="InterPro" id="IPR045275">
    <property type="entry name" value="MscS_archaea/bacteria_type"/>
</dbReference>
<proteinExistence type="predicted"/>
<gene>
    <name evidence="2" type="ORF">A2863_02125</name>
</gene>
<evidence type="ECO:0000256" key="1">
    <source>
        <dbReference type="SAM" id="Phobius"/>
    </source>
</evidence>
<keyword evidence="1" id="KW-0812">Transmembrane</keyword>
<feature type="transmembrane region" description="Helical" evidence="1">
    <location>
        <begin position="20"/>
        <end position="46"/>
    </location>
</feature>
<dbReference type="Proteomes" id="UP000178750">
    <property type="component" value="Unassembled WGS sequence"/>
</dbReference>
<accession>A0A1F7Y4U1</accession>
<evidence type="ECO:0008006" key="4">
    <source>
        <dbReference type="Google" id="ProtNLM"/>
    </source>
</evidence>
<keyword evidence="1" id="KW-0472">Membrane</keyword>
<name>A0A1F7Y4U1_9BACT</name>
<dbReference type="Gene3D" id="1.10.287.1260">
    <property type="match status" value="1"/>
</dbReference>
<organism evidence="2 3">
    <name type="scientific">Candidatus Woesebacteria bacterium RIFCSPHIGHO2_01_FULL_38_9b</name>
    <dbReference type="NCBI Taxonomy" id="1802493"/>
    <lineage>
        <taxon>Bacteria</taxon>
        <taxon>Candidatus Woeseibacteriota</taxon>
    </lineage>
</organism>
<dbReference type="PANTHER" id="PTHR30221">
    <property type="entry name" value="SMALL-CONDUCTANCE MECHANOSENSITIVE CHANNEL"/>
    <property type="match status" value="1"/>
</dbReference>
<feature type="transmembrane region" description="Helical" evidence="1">
    <location>
        <begin position="166"/>
        <end position="187"/>
    </location>
</feature>
<dbReference type="PANTHER" id="PTHR30221:SF1">
    <property type="entry name" value="SMALL-CONDUCTANCE MECHANOSENSITIVE CHANNEL"/>
    <property type="match status" value="1"/>
</dbReference>
<dbReference type="InterPro" id="IPR008910">
    <property type="entry name" value="MSC_TM_helix"/>
</dbReference>
<feature type="transmembrane region" description="Helical" evidence="1">
    <location>
        <begin position="120"/>
        <end position="145"/>
    </location>
</feature>
<evidence type="ECO:0000313" key="2">
    <source>
        <dbReference type="EMBL" id="OGM22357.1"/>
    </source>
</evidence>